<dbReference type="GO" id="GO:0030286">
    <property type="term" value="C:dynein complex"/>
    <property type="evidence" value="ECO:0007669"/>
    <property type="project" value="InterPro"/>
</dbReference>
<sequence>DIEELKKENPFWRNSAIIHVIKMTPNQKIEIEPPMSEAKMVLGQDLQTWLAMIVSLKRPRSDSDQSEEESTYRSILDHINMNKIVDCYSKIHHLCEDATKYAYSWLSYQALWDLKSSDIYDALGDNIGKWIKLLNDMKQMQSAFDNTDTEKSYGPIIIQFGNVRSKVDNKYTEFRKQTFKTLFVHLDKILRDFHSSATKGKYELEETSFTVSTITDIVKAVTLLQRLKDESSGWEALWEECKEAEKLLQANRYVLPPTWIRASRMRGVLDDFFAVLDKRWKTLQSEAQSIYGKLEQQFGVITTNIQKLEEKWHTEKPTQGWAKMWTDEEVQEWLREYQKGILRFALEGARNNAMDGRLLHKIATANDMRIFSLIPSKFNISDNKQQEQLINTFRTLLFTRADVEKKLNDFDKVDKVLNLKKRNNTNVVESNGLIFNLALQTSTFQFLTNLTKEHHCPYK</sequence>
<evidence type="ECO:0000313" key="3">
    <source>
        <dbReference type="Proteomes" id="UP000023152"/>
    </source>
</evidence>
<proteinExistence type="predicted"/>
<reference evidence="2 3" key="1">
    <citation type="journal article" date="2013" name="Curr. Biol.">
        <title>The Genome of the Foraminiferan Reticulomyxa filosa.</title>
        <authorList>
            <person name="Glockner G."/>
            <person name="Hulsmann N."/>
            <person name="Schleicher M."/>
            <person name="Noegel A.A."/>
            <person name="Eichinger L."/>
            <person name="Gallinger C."/>
            <person name="Pawlowski J."/>
            <person name="Sierra R."/>
            <person name="Euteneuer U."/>
            <person name="Pillet L."/>
            <person name="Moustafa A."/>
            <person name="Platzer M."/>
            <person name="Groth M."/>
            <person name="Szafranski K."/>
            <person name="Schliwa M."/>
        </authorList>
    </citation>
    <scope>NUCLEOTIDE SEQUENCE [LARGE SCALE GENOMIC DNA]</scope>
</reference>
<name>X6LKQ0_RETFI</name>
<evidence type="ECO:0000313" key="2">
    <source>
        <dbReference type="EMBL" id="ETO01300.1"/>
    </source>
</evidence>
<dbReference type="InterPro" id="IPR001660">
    <property type="entry name" value="SAM"/>
</dbReference>
<dbReference type="AlphaFoldDB" id="X6LKQ0"/>
<dbReference type="EMBL" id="ASPP01038681">
    <property type="protein sequence ID" value="ETO01300.1"/>
    <property type="molecule type" value="Genomic_DNA"/>
</dbReference>
<organism evidence="2 3">
    <name type="scientific">Reticulomyxa filosa</name>
    <dbReference type="NCBI Taxonomy" id="46433"/>
    <lineage>
        <taxon>Eukaryota</taxon>
        <taxon>Sar</taxon>
        <taxon>Rhizaria</taxon>
        <taxon>Retaria</taxon>
        <taxon>Foraminifera</taxon>
        <taxon>Monothalamids</taxon>
        <taxon>Reticulomyxidae</taxon>
        <taxon>Reticulomyxa</taxon>
    </lineage>
</organism>
<comment type="caution">
    <text evidence="2">The sequence shown here is derived from an EMBL/GenBank/DDBJ whole genome shotgun (WGS) entry which is preliminary data.</text>
</comment>
<dbReference type="InterPro" id="IPR026983">
    <property type="entry name" value="DHC"/>
</dbReference>
<dbReference type="PANTHER" id="PTHR45703:SF36">
    <property type="entry name" value="DYNEIN HEAVY CHAIN, CYTOPLASMIC"/>
    <property type="match status" value="1"/>
</dbReference>
<feature type="domain" description="SAM" evidence="1">
    <location>
        <begin position="325"/>
        <end position="399"/>
    </location>
</feature>
<protein>
    <recommendedName>
        <fullName evidence="1">SAM domain-containing protein</fullName>
    </recommendedName>
</protein>
<dbReference type="PANTHER" id="PTHR45703">
    <property type="entry name" value="DYNEIN HEAVY CHAIN"/>
    <property type="match status" value="1"/>
</dbReference>
<dbReference type="GO" id="GO:0045505">
    <property type="term" value="F:dynein intermediate chain binding"/>
    <property type="evidence" value="ECO:0007669"/>
    <property type="project" value="InterPro"/>
</dbReference>
<dbReference type="GO" id="GO:0007018">
    <property type="term" value="P:microtubule-based movement"/>
    <property type="evidence" value="ECO:0007669"/>
    <property type="project" value="InterPro"/>
</dbReference>
<dbReference type="PROSITE" id="PS50105">
    <property type="entry name" value="SAM_DOMAIN"/>
    <property type="match status" value="1"/>
</dbReference>
<gene>
    <name evidence="2" type="ORF">RFI_36140</name>
</gene>
<keyword evidence="3" id="KW-1185">Reference proteome</keyword>
<evidence type="ECO:0000259" key="1">
    <source>
        <dbReference type="PROSITE" id="PS50105"/>
    </source>
</evidence>
<dbReference type="Proteomes" id="UP000023152">
    <property type="component" value="Unassembled WGS sequence"/>
</dbReference>
<feature type="non-terminal residue" evidence="2">
    <location>
        <position position="1"/>
    </location>
</feature>
<accession>X6LKQ0</accession>
<dbReference type="OrthoDB" id="447173at2759"/>
<dbReference type="GO" id="GO:0051959">
    <property type="term" value="F:dynein light intermediate chain binding"/>
    <property type="evidence" value="ECO:0007669"/>
    <property type="project" value="InterPro"/>
</dbReference>